<dbReference type="RefSeq" id="XP_018438156.1">
    <property type="nucleotide sequence ID" value="XM_018582654.2"/>
</dbReference>
<reference evidence="2" key="2">
    <citation type="submission" date="2025-08" db="UniProtKB">
        <authorList>
            <consortium name="RefSeq"/>
        </authorList>
    </citation>
    <scope>IDENTIFICATION</scope>
    <source>
        <tissue evidence="2">Leaf</tissue>
    </source>
</reference>
<evidence type="ECO:0000313" key="2">
    <source>
        <dbReference type="RefSeq" id="XP_018438156.1"/>
    </source>
</evidence>
<accession>A0A6J0JSV9</accession>
<dbReference type="Proteomes" id="UP000504610">
    <property type="component" value="Chromosome 6"/>
</dbReference>
<protein>
    <submittedName>
        <fullName evidence="2">Uncharacterized protein LOC108810549 isoform X1</fullName>
    </submittedName>
</protein>
<dbReference type="KEGG" id="rsz:108810549"/>
<name>A0A6J0JSV9_RAPSA</name>
<organism evidence="1 2">
    <name type="scientific">Raphanus sativus</name>
    <name type="common">Radish</name>
    <name type="synonym">Raphanus raphanistrum var. sativus</name>
    <dbReference type="NCBI Taxonomy" id="3726"/>
    <lineage>
        <taxon>Eukaryota</taxon>
        <taxon>Viridiplantae</taxon>
        <taxon>Streptophyta</taxon>
        <taxon>Embryophyta</taxon>
        <taxon>Tracheophyta</taxon>
        <taxon>Spermatophyta</taxon>
        <taxon>Magnoliopsida</taxon>
        <taxon>eudicotyledons</taxon>
        <taxon>Gunneridae</taxon>
        <taxon>Pentapetalae</taxon>
        <taxon>rosids</taxon>
        <taxon>malvids</taxon>
        <taxon>Brassicales</taxon>
        <taxon>Brassicaceae</taxon>
        <taxon>Brassiceae</taxon>
        <taxon>Raphanus</taxon>
    </lineage>
</organism>
<reference evidence="1" key="1">
    <citation type="journal article" date="2019" name="Database">
        <title>The radish genome database (RadishGD): an integrated information resource for radish genomics.</title>
        <authorList>
            <person name="Yu H.J."/>
            <person name="Baek S."/>
            <person name="Lee Y.J."/>
            <person name="Cho A."/>
            <person name="Mun J.H."/>
        </authorList>
    </citation>
    <scope>NUCLEOTIDE SEQUENCE [LARGE SCALE GENOMIC DNA]</scope>
    <source>
        <strain evidence="1">cv. WK10039</strain>
    </source>
</reference>
<sequence length="140" mass="16288">MDIFKLLTEDDDDTVLILHDEETMYAAVQQLYGVNPRSKMQRTTRAVAQVIKDNSQSRLHEILSHRNQLIENHPDFSCSQLKAMKVLHSLTSIRMWSLLYKASIQHLQEDSGNRQTFLSYEDDENKVLYLEFVTGESRDA</sequence>
<evidence type="ECO:0000313" key="1">
    <source>
        <dbReference type="Proteomes" id="UP000504610"/>
    </source>
</evidence>
<gene>
    <name evidence="2" type="primary">LOC108810549</name>
</gene>
<keyword evidence="1" id="KW-1185">Reference proteome</keyword>
<dbReference type="AlphaFoldDB" id="A0A6J0JSV9"/>
<dbReference type="GeneID" id="108810549"/>
<proteinExistence type="predicted"/>